<dbReference type="OrthoDB" id="4806845at2759"/>
<sequence>MDGLLEKIKALPDLRKLDDTTMLERLTTEWPHSLKEKMVNGAFGTTTRGLDVLLVFVRYLVVILPSGPDIDTGSNPIWELAWKDLQSAEYKDNALVLKQEIINAVSKDSTSFFSLCESQIMRETLWSLKELLLCGNPEYLENGCKDWEKIDPPYAAFLAEMSLVSWDGKSEGLYMAVKQVFCERYRSDGDACRLTMPKPAPMIIRVHLKPSAGSNLKEKDLLRFHGGEGADYKLLAAVRLGTDGAKSGDTIQLYAFNGIDILPTQFNASRSRRPEMLGEEGHEYMLFYCSYRTGIRIKDRFACEKNMYVDIDENMTKERFHAKLEKPAKPSTEEDSSTTRPRTRIKAILDALQGNAATGDTGSEAEEGGPGDEAGPTGPSGFGDHEKGYDGH</sequence>
<proteinExistence type="predicted"/>
<name>A0A7J6JEH0_COLFN</name>
<reference evidence="2 3" key="2">
    <citation type="submission" date="2020-04" db="EMBL/GenBank/DDBJ databases">
        <title>Genome sequencing and assembly of multiple isolates from the Colletotrichum gloeosporioides species complex.</title>
        <authorList>
            <person name="Gan P."/>
            <person name="Shirasu K."/>
        </authorList>
    </citation>
    <scope>NUCLEOTIDE SEQUENCE [LARGE SCALE GENOMIC DNA]</scope>
    <source>
        <strain evidence="2 3">Nara gc5</strain>
    </source>
</reference>
<evidence type="ECO:0000256" key="1">
    <source>
        <dbReference type="SAM" id="MobiDB-lite"/>
    </source>
</evidence>
<feature type="compositionally biased region" description="Basic and acidic residues" evidence="1">
    <location>
        <begin position="320"/>
        <end position="332"/>
    </location>
</feature>
<comment type="caution">
    <text evidence="2">The sequence shown here is derived from an EMBL/GenBank/DDBJ whole genome shotgun (WGS) entry which is preliminary data.</text>
</comment>
<accession>A0A7J6JEH0</accession>
<feature type="compositionally biased region" description="Basic and acidic residues" evidence="1">
    <location>
        <begin position="383"/>
        <end position="392"/>
    </location>
</feature>
<evidence type="ECO:0000313" key="2">
    <source>
        <dbReference type="EMBL" id="KAF4488432.1"/>
    </source>
</evidence>
<protein>
    <submittedName>
        <fullName evidence="2">Uncharacterized protein</fullName>
    </submittedName>
</protein>
<dbReference type="InParanoid" id="A0A7J6JEH0"/>
<evidence type="ECO:0000313" key="3">
    <source>
        <dbReference type="Proteomes" id="UP000011096"/>
    </source>
</evidence>
<keyword evidence="3" id="KW-1185">Reference proteome</keyword>
<dbReference type="RefSeq" id="XP_031880488.1">
    <property type="nucleotide sequence ID" value="XM_032022533.1"/>
</dbReference>
<feature type="region of interest" description="Disordered" evidence="1">
    <location>
        <begin position="320"/>
        <end position="392"/>
    </location>
</feature>
<reference evidence="2 3" key="1">
    <citation type="submission" date="2012-08" db="EMBL/GenBank/DDBJ databases">
        <authorList>
            <person name="Gan P.H.P."/>
            <person name="Ikeda K."/>
            <person name="Irieda H."/>
            <person name="Narusaka M."/>
            <person name="O'Connell R.J."/>
            <person name="Narusaka Y."/>
            <person name="Takano Y."/>
            <person name="Kubo Y."/>
            <person name="Shirasu K."/>
        </authorList>
    </citation>
    <scope>NUCLEOTIDE SEQUENCE [LARGE SCALE GENOMIC DNA]</scope>
    <source>
        <strain evidence="2 3">Nara gc5</strain>
    </source>
</reference>
<dbReference type="GeneID" id="43606729"/>
<dbReference type="EMBL" id="ANPB02000002">
    <property type="protein sequence ID" value="KAF4488432.1"/>
    <property type="molecule type" value="Genomic_DNA"/>
</dbReference>
<gene>
    <name evidence="2" type="ORF">CGGC5_v003876</name>
</gene>
<organism evidence="2 3">
    <name type="scientific">Colletotrichum fructicola (strain Nara gc5)</name>
    <name type="common">Anthracnose fungus</name>
    <name type="synonym">Colletotrichum gloeosporioides (strain Nara gc5)</name>
    <dbReference type="NCBI Taxonomy" id="1213859"/>
    <lineage>
        <taxon>Eukaryota</taxon>
        <taxon>Fungi</taxon>
        <taxon>Dikarya</taxon>
        <taxon>Ascomycota</taxon>
        <taxon>Pezizomycotina</taxon>
        <taxon>Sordariomycetes</taxon>
        <taxon>Hypocreomycetidae</taxon>
        <taxon>Glomerellales</taxon>
        <taxon>Glomerellaceae</taxon>
        <taxon>Colletotrichum</taxon>
        <taxon>Colletotrichum gloeosporioides species complex</taxon>
    </lineage>
</organism>
<dbReference type="Proteomes" id="UP000011096">
    <property type="component" value="Unassembled WGS sequence"/>
</dbReference>
<dbReference type="AlphaFoldDB" id="A0A7J6JEH0"/>